<dbReference type="Proteomes" id="UP001066276">
    <property type="component" value="Chromosome 4_2"/>
</dbReference>
<accession>A0AAV7S9W9</accession>
<gene>
    <name evidence="1" type="ORF">NDU88_001358</name>
</gene>
<name>A0AAV7S9W9_PLEWA</name>
<proteinExistence type="predicted"/>
<evidence type="ECO:0000313" key="1">
    <source>
        <dbReference type="EMBL" id="KAJ1160868.1"/>
    </source>
</evidence>
<sequence>MKTCPSVGPPAIRDLEQRIQERRSAVQQVAALSSAGRCSSLGTLGSLSSDGESSVVTWPGKKLKATTCFLDLGLIVGKRLVTRKWRSPELPTNEAWIRSFSVWAGAEYTALRHEDAMWLRKYTLAA</sequence>
<keyword evidence="2" id="KW-1185">Reference proteome</keyword>
<evidence type="ECO:0000313" key="2">
    <source>
        <dbReference type="Proteomes" id="UP001066276"/>
    </source>
</evidence>
<dbReference type="EMBL" id="JANPWB010000008">
    <property type="protein sequence ID" value="KAJ1160868.1"/>
    <property type="molecule type" value="Genomic_DNA"/>
</dbReference>
<organism evidence="1 2">
    <name type="scientific">Pleurodeles waltl</name>
    <name type="common">Iberian ribbed newt</name>
    <dbReference type="NCBI Taxonomy" id="8319"/>
    <lineage>
        <taxon>Eukaryota</taxon>
        <taxon>Metazoa</taxon>
        <taxon>Chordata</taxon>
        <taxon>Craniata</taxon>
        <taxon>Vertebrata</taxon>
        <taxon>Euteleostomi</taxon>
        <taxon>Amphibia</taxon>
        <taxon>Batrachia</taxon>
        <taxon>Caudata</taxon>
        <taxon>Salamandroidea</taxon>
        <taxon>Salamandridae</taxon>
        <taxon>Pleurodelinae</taxon>
        <taxon>Pleurodeles</taxon>
    </lineage>
</organism>
<comment type="caution">
    <text evidence="1">The sequence shown here is derived from an EMBL/GenBank/DDBJ whole genome shotgun (WGS) entry which is preliminary data.</text>
</comment>
<protein>
    <submittedName>
        <fullName evidence="1">Uncharacterized protein</fullName>
    </submittedName>
</protein>
<reference evidence="1" key="1">
    <citation type="journal article" date="2022" name="bioRxiv">
        <title>Sequencing and chromosome-scale assembly of the giantPleurodeles waltlgenome.</title>
        <authorList>
            <person name="Brown T."/>
            <person name="Elewa A."/>
            <person name="Iarovenko S."/>
            <person name="Subramanian E."/>
            <person name="Araus A.J."/>
            <person name="Petzold A."/>
            <person name="Susuki M."/>
            <person name="Suzuki K.-i.T."/>
            <person name="Hayashi T."/>
            <person name="Toyoda A."/>
            <person name="Oliveira C."/>
            <person name="Osipova E."/>
            <person name="Leigh N.D."/>
            <person name="Simon A."/>
            <person name="Yun M.H."/>
        </authorList>
    </citation>
    <scope>NUCLEOTIDE SEQUENCE</scope>
    <source>
        <strain evidence="1">20211129_DDA</strain>
        <tissue evidence="1">Liver</tissue>
    </source>
</reference>
<dbReference type="AlphaFoldDB" id="A0AAV7S9W9"/>